<gene>
    <name evidence="2" type="ORF">BamMEX5DRAFT_2082</name>
</gene>
<name>B1T2R6_9BURK</name>
<organism evidence="2 3">
    <name type="scientific">Burkholderia ambifaria MEX-5</name>
    <dbReference type="NCBI Taxonomy" id="396597"/>
    <lineage>
        <taxon>Bacteria</taxon>
        <taxon>Pseudomonadati</taxon>
        <taxon>Pseudomonadota</taxon>
        <taxon>Betaproteobacteria</taxon>
        <taxon>Burkholderiales</taxon>
        <taxon>Burkholderiaceae</taxon>
        <taxon>Burkholderia</taxon>
        <taxon>Burkholderia cepacia complex</taxon>
    </lineage>
</organism>
<proteinExistence type="predicted"/>
<dbReference type="AlphaFoldDB" id="B1T2R6"/>
<dbReference type="PATRIC" id="fig|396597.7.peg.6115"/>
<dbReference type="Proteomes" id="UP000004814">
    <property type="component" value="Unassembled WGS sequence"/>
</dbReference>
<sequence>MPKTTALTAPRAFVGDPRAQLQAYRTYRAHVIASEKVRHSIEKAWKKESHEIDPWAPQPLPPQGLAYGRLVIEVFRNHARDVIERRTEHATGGTPDVQAFAQRALRIPNDALPGLTRRGHFAQGALYALMPMLWWRRIAVRLRLVGTPQGRKWVFSALTRSLWRRQIYFDAALDFFLRHFSLPDSEEHLEEIGMIGEYVVRSARRIGIGSAAELTEFANACQDLDPEHLAVFTELKVIRTSAELSWFESLRRDGYYSWDKTVANRQAKRSIARLLKLGVPRESTVRLIAFWHRCAPEDLNRSLTALAARGYDNGPEIFEALGETLWRAHKARNWNFVIDTLGAHELPKMALFNHILERDTLPKTAEEVVNALKARGATHEELAQAQNFLLTACDRRADPIRVIALLMAAPHALRVDQLAHCYSYAAQRSEDELKQFLEVLIQHEFGTAAGVLAFGRVYASTIRTSNVGRLLAVYRRMRDTNDDPDAASKWVLEIGEKHLDSFEFLMDALAVSSRAEFQQIRPFARIAKNVLGWAVEGRRYSTVEALRTWRRKARGIEEVKDHDWRNPVTRILLDDAAARGDFVHLDRNCSAFWNAQHDECADTCHRPAAGSDKASYDAYWARVADLKPRLEKRALLHLQHQLDATGGILAASLIRAAWHDVQVYEEQLNQFNEEVIDLLDGRGPKSKEVSELQADAISAVYSLDFRSSLEPWAELSGLDSHLAGLALRPFEMHFERRRVELKPKRKIDPQGINALQEALDYARNFRQFIGIDVGRASDGLSPRQMRENQRASTPQTLVRHLGAILGALPETMCDALSSEVEALGLETHELERRCEAAERIANFFDVELGDALPQSSNSLVEHLNDSARSVLARRLVDTSQDLVLALGQTAQRIREVYGRWIHRQLEAFAGGVFVAGDGHYRAVVSKYGAAYFAKVATKLCSGDNIRMWQERRHAHLLVFDLGRKRLAAMAMIYVEQVAAIDATRPTLIMRAINTVADADSGHSATSIVRAFLAVGEQIAEENKLAALAVPANTDQHLLSNRNDIVTAIMERCSGKSADDYRSNEFSARREVLPRVVRLRADEVFYGYESGRAPANVLHVLWSPTAEVSVNATASATV</sequence>
<protein>
    <submittedName>
        <fullName evidence="2">Uncharacterized protein</fullName>
    </submittedName>
</protein>
<dbReference type="RefSeq" id="WP_006758038.1">
    <property type="nucleotide sequence ID" value="NZ_ABLK01000049.1"/>
</dbReference>
<keyword evidence="1" id="KW-0175">Coiled coil</keyword>
<comment type="caution">
    <text evidence="2">The sequence shown here is derived from an EMBL/GenBank/DDBJ whole genome shotgun (WGS) entry which is preliminary data.</text>
</comment>
<evidence type="ECO:0000256" key="1">
    <source>
        <dbReference type="SAM" id="Coils"/>
    </source>
</evidence>
<evidence type="ECO:0000313" key="3">
    <source>
        <dbReference type="Proteomes" id="UP000004814"/>
    </source>
</evidence>
<accession>B1T2R6</accession>
<dbReference type="EMBL" id="ABLK01000049">
    <property type="protein sequence ID" value="EDT42145.1"/>
    <property type="molecule type" value="Genomic_DNA"/>
</dbReference>
<evidence type="ECO:0000313" key="2">
    <source>
        <dbReference type="EMBL" id="EDT42145.1"/>
    </source>
</evidence>
<feature type="coiled-coil region" evidence="1">
    <location>
        <begin position="813"/>
        <end position="840"/>
    </location>
</feature>
<reference evidence="2 3" key="1">
    <citation type="submission" date="2008-03" db="EMBL/GenBank/DDBJ databases">
        <title>Sequencing of the draft genome and assembly of Burkholderia ambifaria MEX-5.</title>
        <authorList>
            <consortium name="US DOE Joint Genome Institute (JGI-PGF)"/>
            <person name="Copeland A."/>
            <person name="Lucas S."/>
            <person name="Lapidus A."/>
            <person name="Glavina del Rio T."/>
            <person name="Dalin E."/>
            <person name="Tice H."/>
            <person name="Bruce D."/>
            <person name="Goodwin L."/>
            <person name="Pitluck S."/>
            <person name="Larimer F."/>
            <person name="Land M.L."/>
            <person name="Hauser L."/>
            <person name="Tiedje J."/>
            <person name="Richardson P."/>
        </authorList>
    </citation>
    <scope>NUCLEOTIDE SEQUENCE [LARGE SCALE GENOMIC DNA]</scope>
    <source>
        <strain evidence="2 3">MEX-5</strain>
    </source>
</reference>